<organism evidence="1 2">
    <name type="scientific">Ascidiaceihabitans donghaensis</name>
    <dbReference type="NCBI Taxonomy" id="1510460"/>
    <lineage>
        <taxon>Bacteria</taxon>
        <taxon>Pseudomonadati</taxon>
        <taxon>Pseudomonadota</taxon>
        <taxon>Alphaproteobacteria</taxon>
        <taxon>Rhodobacterales</taxon>
        <taxon>Paracoccaceae</taxon>
        <taxon>Ascidiaceihabitans</taxon>
    </lineage>
</organism>
<name>A0A2R8BI37_9RHOB</name>
<evidence type="ECO:0000313" key="1">
    <source>
        <dbReference type="EMBL" id="SPH22736.1"/>
    </source>
</evidence>
<gene>
    <name evidence="1" type="ORF">ASD8599_03484</name>
</gene>
<reference evidence="1 2" key="1">
    <citation type="submission" date="2018-03" db="EMBL/GenBank/DDBJ databases">
        <authorList>
            <person name="Keele B.F."/>
        </authorList>
    </citation>
    <scope>NUCLEOTIDE SEQUENCE [LARGE SCALE GENOMIC DNA]</scope>
    <source>
        <strain evidence="1 2">CECT 8599</strain>
    </source>
</reference>
<protein>
    <submittedName>
        <fullName evidence="1">Uncharacterized protein</fullName>
    </submittedName>
</protein>
<dbReference type="EMBL" id="OMOR01000001">
    <property type="protein sequence ID" value="SPH22736.1"/>
    <property type="molecule type" value="Genomic_DNA"/>
</dbReference>
<dbReference type="AlphaFoldDB" id="A0A2R8BI37"/>
<accession>A0A2R8BI37</accession>
<sequence length="44" mass="4977">MLAGRQIELCTSKRIRVRDNSALAADETQNVAYFRLKIFVAPLP</sequence>
<evidence type="ECO:0000313" key="2">
    <source>
        <dbReference type="Proteomes" id="UP000244880"/>
    </source>
</evidence>
<dbReference type="Proteomes" id="UP000244880">
    <property type="component" value="Unassembled WGS sequence"/>
</dbReference>
<proteinExistence type="predicted"/>
<keyword evidence="2" id="KW-1185">Reference proteome</keyword>